<dbReference type="GeneID" id="80554447"/>
<keyword evidence="12 18" id="KW-1133">Transmembrane helix</keyword>
<evidence type="ECO:0000256" key="18">
    <source>
        <dbReference type="SAM" id="Phobius"/>
    </source>
</evidence>
<keyword evidence="5" id="KW-0945">Host-virus interaction</keyword>
<comment type="subcellular location">
    <subcellularLocation>
        <location evidence="2">Host Golgi apparatus membrane</location>
        <topology evidence="2">Multi-pass membrane protein</topology>
    </subcellularLocation>
    <subcellularLocation>
        <location evidence="3">Host endoplasmic reticulum membrane</location>
    </subcellularLocation>
    <subcellularLocation>
        <location evidence="1">Virion membrane</location>
    </subcellularLocation>
</comment>
<evidence type="ECO:0000256" key="1">
    <source>
        <dbReference type="ARBA" id="ARBA00004182"/>
    </source>
</evidence>
<evidence type="ECO:0000313" key="21">
    <source>
        <dbReference type="EMBL" id="AMR73392.1"/>
    </source>
</evidence>
<evidence type="ECO:0000256" key="16">
    <source>
        <dbReference type="ARBA" id="ARBA00023296"/>
    </source>
</evidence>
<feature type="transmembrane region" description="Helical" evidence="18">
    <location>
        <begin position="311"/>
        <end position="331"/>
    </location>
</feature>
<reference evidence="21 22" key="1">
    <citation type="journal article" date="2016" name="Virol Rep">
        <title>Newly characterized arboviruses of northern Australia.</title>
        <authorList>
            <person name="Huang B."/>
            <person name="Allcock R."/>
            <person name="Warrilow D."/>
        </authorList>
    </citation>
    <scope>NUCLEOTIDE SEQUENCE [LARGE SCALE GENOMIC DNA]</scope>
    <source>
        <strain evidence="21">MRM1243</strain>
    </source>
</reference>
<evidence type="ECO:0000256" key="5">
    <source>
        <dbReference type="ARBA" id="ARBA00022581"/>
    </source>
</evidence>
<keyword evidence="7" id="KW-0732">Signal</keyword>
<dbReference type="InterPro" id="IPR005167">
    <property type="entry name" value="Bunya_G1"/>
</dbReference>
<protein>
    <recommendedName>
        <fullName evidence="4">Envelopment polyprotein</fullName>
    </recommendedName>
    <alternativeName>
        <fullName evidence="17">M polyprotein</fullName>
    </alternativeName>
</protein>
<keyword evidence="13 18" id="KW-0472">Membrane</keyword>
<dbReference type="GO" id="GO:0055036">
    <property type="term" value="C:virion membrane"/>
    <property type="evidence" value="ECO:0007669"/>
    <property type="project" value="UniProtKB-SubCell"/>
</dbReference>
<sequence length="1430" mass="162255">MKLIVLILSIACAQSLPAETRCFSNGKIIHDIWKQDGINEICIRDDISMVKSVVTFAKNDSGIFARNQIFRKIVVENWQECVPKRSKNGNINIVEILPNLAFQTEMYICDKDCVIDLDKENAQILMKTRGLNHFEISGTTIKSGWFKTTTFATLDQTCEHVKVTCGRNTIQFHSCFKQHQQCIRFLHRSILPGNIAQSICQNIELIILVVLSILVFTFLYIVSKTYICFLMIPAFIPFCLVYGFIYNKWCKQCQLCALAYHPFTKCGTHCVCGARYETSEKMRYHRNQGFCPGYKSLRLARVLCRSKGSHSLIALSTAILILMFVTPINGYSISDVDRLYNISELPDDMLSVMEDKSRLILLQILKCATDLLVMVLAGLVLILYKFWQHKFLNVYAMYCSECDMYHDRSGLKYNGDFTNKCNQCTCGEYEDAAGLFKHKIKPSCLNKYKLRWIRNILVSIIVALLSTDILAMAAAETIKTCLSKTEYNTECLPMSFAPESCDQSSKRKTIRSLISEGVKQQIIDQHDITDYTTLPDTIIGLISEIRSQETIHSQYIVEWIFLQKYCDYYSDYTKDTGYSQTAWRAFMKNHHTKYCSRSRDTLACMCLSTATGCAPSAYTFSQMKGFYNTTSEDFKYDLDLYIRYFSEIFPGSMVEILKHLMNRKETGKVKELLQSLSAKYPNNKYLNTVLLLGIAINDEAAGQNAPQYSVKKMSMSNPVDTRSTKLQPTDLLTEKITTCSEIKSLTCISPRTTKNKGAYYVCKKGTKYIPIYSANVKIHQHKLTKTDYCNLDKHCFQPFRNITSEDLEKVKKLICWPQDIQISEDEYDIGLKSCRTIDHGECNVTGDFWPAVMCDSAMIYYAEDSTEHDPAGDMGTYCFSKGCTELRYPMYVENIAACQWKELGHKDYKTLQTHYHESIETYKRAVTQTLRNNLIINKYKLTNGMPHVMPTHKLITAQGTETADGIESAYIILDIPASSGSAAGFHIRSKQGNALFDLVVSIPYAAYEAEYIKIYTTGHTIGINSRHNETCTGRCPGPLNAPDGWVSYSKERTSQWGCEEWGCMAINEGCLYGFCQDIIKDEMAVFKKTGVDRQKIQVCVLLAHESYCTMLSALEATVSGNLDIQFLTTEVSSLPVLLGVKHHMAYTGQLNDIGSFTKGCGNVQKIKNITYGAGVPKVDYTCHLAARKDIVIRKCYDNNYASCKFLKPESGLILQESPENILVKDTRKILGSMKLKIDLGDINYKLFVKDVDFIGSVRCVGCVGCMRGLDCEINVDIEMMTSCEVQTECSSSSHNIMVFPKKRVYAVRLNCKTGSEPKKIKICGKEIHVDLTEIGQEEKIEINNGDETAYIVEEDKRCGTWLCKVREEGITAFFEPLTRFFGSIWSIILLVIIIIVMLFIVAYCLLPICCKIKDELRRNEQLALLEAKIK</sequence>
<keyword evidence="15" id="KW-1038">Host endoplasmic reticulum</keyword>
<feature type="domain" description="Bunyavirus glycoprotein G2" evidence="20">
    <location>
        <begin position="21"/>
        <end position="301"/>
    </location>
</feature>
<keyword evidence="22" id="KW-1185">Reference proteome</keyword>
<dbReference type="Pfam" id="PF03563">
    <property type="entry name" value="Bunya_G2"/>
    <property type="match status" value="1"/>
</dbReference>
<keyword evidence="6 18" id="KW-0812">Transmembrane</keyword>
<feature type="transmembrane region" description="Helical" evidence="18">
    <location>
        <begin position="205"/>
        <end position="222"/>
    </location>
</feature>
<keyword evidence="14" id="KW-0325">Glycoprotein</keyword>
<dbReference type="InterPro" id="IPR005168">
    <property type="entry name" value="Bunya_G2"/>
</dbReference>
<organism evidence="21 22">
    <name type="scientific">Kowanyama virus</name>
    <dbReference type="NCBI Taxonomy" id="1819306"/>
    <lineage>
        <taxon>Viruses</taxon>
        <taxon>Riboviria</taxon>
        <taxon>Orthornavirae</taxon>
        <taxon>Negarnaviricota</taxon>
        <taxon>Polyploviricotina</taxon>
        <taxon>Bunyaviricetes</taxon>
        <taxon>Elliovirales</taxon>
        <taxon>Peribunyaviridae</taxon>
        <taxon>Orthobunyavirus</taxon>
        <taxon>Orthobunyavirus kowanyamaense</taxon>
    </lineage>
</organism>
<feature type="transmembrane region" description="Helical" evidence="18">
    <location>
        <begin position="456"/>
        <end position="475"/>
    </location>
</feature>
<feature type="domain" description="Bunyavirus glycoprotein G1" evidence="19">
    <location>
        <begin position="521"/>
        <end position="1369"/>
    </location>
</feature>
<evidence type="ECO:0000256" key="10">
    <source>
        <dbReference type="ARBA" id="ARBA00022844"/>
    </source>
</evidence>
<evidence type="ECO:0000313" key="22">
    <source>
        <dbReference type="Proteomes" id="UP000134428"/>
    </source>
</evidence>
<evidence type="ECO:0000256" key="13">
    <source>
        <dbReference type="ARBA" id="ARBA00023136"/>
    </source>
</evidence>
<accession>A0A142J8F3</accession>
<dbReference type="RefSeq" id="YP_010840800.1">
    <property type="nucleotide sequence ID" value="NC_079036.1"/>
</dbReference>
<evidence type="ECO:0000259" key="20">
    <source>
        <dbReference type="Pfam" id="PF03563"/>
    </source>
</evidence>
<dbReference type="GO" id="GO:0044003">
    <property type="term" value="P:symbiont-mediated perturbation of host process"/>
    <property type="evidence" value="ECO:0007669"/>
    <property type="project" value="InterPro"/>
</dbReference>
<evidence type="ECO:0000256" key="6">
    <source>
        <dbReference type="ARBA" id="ARBA00022692"/>
    </source>
</evidence>
<dbReference type="Proteomes" id="UP000134428">
    <property type="component" value="Genome"/>
</dbReference>
<dbReference type="KEGG" id="vg:80554447"/>
<dbReference type="InterPro" id="IPR026400">
    <property type="entry name" value="Bunya_nonstruc_pro_NSm"/>
</dbReference>
<evidence type="ECO:0000256" key="17">
    <source>
        <dbReference type="ARBA" id="ARBA00031199"/>
    </source>
</evidence>
<evidence type="ECO:0000256" key="7">
    <source>
        <dbReference type="ARBA" id="ARBA00022729"/>
    </source>
</evidence>
<evidence type="ECO:0000256" key="3">
    <source>
        <dbReference type="ARBA" id="ARBA00004625"/>
    </source>
</evidence>
<evidence type="ECO:0000256" key="11">
    <source>
        <dbReference type="ARBA" id="ARBA00022870"/>
    </source>
</evidence>
<dbReference type="EMBL" id="KT820203">
    <property type="protein sequence ID" value="AMR73392.1"/>
    <property type="molecule type" value="Viral_cRNA"/>
</dbReference>
<dbReference type="NCBIfam" id="TIGR04210">
    <property type="entry name" value="bunya_NSm"/>
    <property type="match status" value="1"/>
</dbReference>
<evidence type="ECO:0000256" key="14">
    <source>
        <dbReference type="ARBA" id="ARBA00023180"/>
    </source>
</evidence>
<name>A0A142J8F3_9VIRU</name>
<keyword evidence="8" id="KW-1161">Viral attachment to host cell</keyword>
<feature type="transmembrane region" description="Helical" evidence="18">
    <location>
        <begin position="1384"/>
        <end position="1408"/>
    </location>
</feature>
<dbReference type="GO" id="GO:0019062">
    <property type="term" value="P:virion attachment to host cell"/>
    <property type="evidence" value="ECO:0007669"/>
    <property type="project" value="UniProtKB-KW"/>
</dbReference>
<proteinExistence type="predicted"/>
<evidence type="ECO:0000259" key="19">
    <source>
        <dbReference type="Pfam" id="PF03557"/>
    </source>
</evidence>
<keyword evidence="11" id="KW-1043">Host membrane</keyword>
<evidence type="ECO:0000256" key="4">
    <source>
        <dbReference type="ARBA" id="ARBA00015294"/>
    </source>
</evidence>
<dbReference type="GO" id="GO:0044167">
    <property type="term" value="C:host cell endoplasmic reticulum membrane"/>
    <property type="evidence" value="ECO:0007669"/>
    <property type="project" value="UniProtKB-SubCell"/>
</dbReference>
<evidence type="ECO:0000256" key="12">
    <source>
        <dbReference type="ARBA" id="ARBA00022989"/>
    </source>
</evidence>
<dbReference type="Pfam" id="PF03557">
    <property type="entry name" value="Bunya_G1"/>
    <property type="match status" value="1"/>
</dbReference>
<keyword evidence="16" id="KW-1160">Virus entry into host cell</keyword>
<dbReference type="GO" id="GO:0044178">
    <property type="term" value="C:host cell Golgi membrane"/>
    <property type="evidence" value="ECO:0007669"/>
    <property type="project" value="UniProtKB-SubCell"/>
</dbReference>
<evidence type="ECO:0000256" key="9">
    <source>
        <dbReference type="ARBA" id="ARBA00022812"/>
    </source>
</evidence>
<dbReference type="GO" id="GO:0046718">
    <property type="term" value="P:symbiont entry into host cell"/>
    <property type="evidence" value="ECO:0007669"/>
    <property type="project" value="UniProtKB-KW"/>
</dbReference>
<evidence type="ECO:0000256" key="2">
    <source>
        <dbReference type="ARBA" id="ARBA00004252"/>
    </source>
</evidence>
<evidence type="ECO:0000256" key="15">
    <source>
        <dbReference type="ARBA" id="ARBA00023184"/>
    </source>
</evidence>
<evidence type="ECO:0000256" key="8">
    <source>
        <dbReference type="ARBA" id="ARBA00022804"/>
    </source>
</evidence>
<keyword evidence="10" id="KW-0946">Virion</keyword>
<keyword evidence="9" id="KW-1040">Host Golgi apparatus</keyword>
<feature type="transmembrane region" description="Helical" evidence="18">
    <location>
        <begin position="359"/>
        <end position="384"/>
    </location>
</feature>